<evidence type="ECO:0000256" key="2">
    <source>
        <dbReference type="ARBA" id="ARBA00024228"/>
    </source>
</evidence>
<dbReference type="PANTHER" id="PTHR31905:SF2">
    <property type="entry name" value="PROTEIN MIX23"/>
    <property type="match status" value="1"/>
</dbReference>
<evidence type="ECO:0000313" key="5">
    <source>
        <dbReference type="RefSeq" id="XP_003746024.1"/>
    </source>
</evidence>
<dbReference type="GeneID" id="100899431"/>
<keyword evidence="4" id="KW-1185">Reference proteome</keyword>
<reference evidence="5" key="1">
    <citation type="submission" date="2025-08" db="UniProtKB">
        <authorList>
            <consortium name="RefSeq"/>
        </authorList>
    </citation>
    <scope>IDENTIFICATION</scope>
</reference>
<dbReference type="AlphaFoldDB" id="A0AAJ6VZK9"/>
<protein>
    <recommendedName>
        <fullName evidence="2">Protein MIX23</fullName>
    </recommendedName>
    <alternativeName>
        <fullName evidence="3">Coiled-coil domain-containing protein 58</fullName>
    </alternativeName>
</protein>
<dbReference type="CTD" id="40159"/>
<evidence type="ECO:0000256" key="3">
    <source>
        <dbReference type="ARBA" id="ARBA00030733"/>
    </source>
</evidence>
<evidence type="ECO:0000313" key="4">
    <source>
        <dbReference type="Proteomes" id="UP000694867"/>
    </source>
</evidence>
<comment type="similarity">
    <text evidence="1">Belongs to the MIX23 family.</text>
</comment>
<gene>
    <name evidence="5" type="primary">LOC100899431</name>
</gene>
<dbReference type="KEGG" id="goe:100899431"/>
<dbReference type="RefSeq" id="XP_003746024.1">
    <property type="nucleotide sequence ID" value="XM_003745976.1"/>
</dbReference>
<accession>A0AAJ6VZK9</accession>
<organism evidence="4 5">
    <name type="scientific">Galendromus occidentalis</name>
    <name type="common">western predatory mite</name>
    <dbReference type="NCBI Taxonomy" id="34638"/>
    <lineage>
        <taxon>Eukaryota</taxon>
        <taxon>Metazoa</taxon>
        <taxon>Ecdysozoa</taxon>
        <taxon>Arthropoda</taxon>
        <taxon>Chelicerata</taxon>
        <taxon>Arachnida</taxon>
        <taxon>Acari</taxon>
        <taxon>Parasitiformes</taxon>
        <taxon>Mesostigmata</taxon>
        <taxon>Gamasina</taxon>
        <taxon>Phytoseioidea</taxon>
        <taxon>Phytoseiidae</taxon>
        <taxon>Typhlodrominae</taxon>
        <taxon>Galendromus</taxon>
    </lineage>
</organism>
<name>A0AAJ6VZK9_9ACAR</name>
<dbReference type="Proteomes" id="UP000694867">
    <property type="component" value="Unplaced"/>
</dbReference>
<proteinExistence type="inferred from homology"/>
<dbReference type="InterPro" id="IPR019171">
    <property type="entry name" value="MIX23"/>
</dbReference>
<dbReference type="Pfam" id="PF09774">
    <property type="entry name" value="MIX23"/>
    <property type="match status" value="1"/>
</dbReference>
<dbReference type="PANTHER" id="PTHR31905">
    <property type="entry name" value="COILED-COIL DOMAIN-CONTAINING PROTEIN 58"/>
    <property type="match status" value="1"/>
</dbReference>
<sequence>MDSATTACDDILAFEELLKNSRKLDDNIIHALNTTIPTQSFVGEKDATKTCKDLHAQLEDVSTSRRKAIQGCIEISEGRVQELRTAKNKSPDDVNVLKALRKEQTKFRLLQSELGVEEVIRSRTYKAFHERCRWYYNP</sequence>
<dbReference type="GO" id="GO:0005758">
    <property type="term" value="C:mitochondrial intermembrane space"/>
    <property type="evidence" value="ECO:0007669"/>
    <property type="project" value="InterPro"/>
</dbReference>
<evidence type="ECO:0000256" key="1">
    <source>
        <dbReference type="ARBA" id="ARBA00024204"/>
    </source>
</evidence>